<reference evidence="2" key="1">
    <citation type="submission" date="2022-11" db="UniProtKB">
        <authorList>
            <consortium name="WormBaseParasite"/>
        </authorList>
    </citation>
    <scope>IDENTIFICATION</scope>
</reference>
<sequence length="469" mass="54321">MFTILAFVLLFGLIYGSPPENRLMRDLMHGYVAEERPVIDSSQPVIVKLGVTIQQIIDLKEREEQMEVNMWLRYSWKDENLRWDPIQYENVSDLPHPAGAIWTPDVLLYNSVDTVFDSTYKVNMLGYSDGTINWIPPGIFKVSCKIDITFGSWSFSGRQIDLQPAEFDFSEYMENGEWSVVRYWVNRSEKFYECCPEPYPDVKFFIHLRRRTLYHFFNLIMPCALTMVLVMLGFTLSPETCEKVGLQISVSLAICIFLTLVSEMTPKTSEAVPLLGIFFQSCFIVSVGATAFTVYVQSVHFRNHENHKRMGFWMRYILLEWIPFFLCIKKPRRANTWSTLIESYGKRKEEKNKDVKTAFTYDDGTCTIVSALGGVFKDNYESLMIQLHNSISSEKTETSIVQRLQVLDNIYKHVKMIRESSDDNVEENHIKAEWQFAAIVVDRLGLILFALILATTIITIMVKAPFLMN</sequence>
<evidence type="ECO:0000313" key="1">
    <source>
        <dbReference type="Proteomes" id="UP000887580"/>
    </source>
</evidence>
<dbReference type="WBParaSite" id="PS1159_v2.g11375.t1">
    <property type="protein sequence ID" value="PS1159_v2.g11375.t1"/>
    <property type="gene ID" value="PS1159_v2.g11375"/>
</dbReference>
<name>A0AC35EWB5_9BILA</name>
<accession>A0AC35EWB5</accession>
<evidence type="ECO:0000313" key="2">
    <source>
        <dbReference type="WBParaSite" id="PS1159_v2.g11375.t1"/>
    </source>
</evidence>
<proteinExistence type="predicted"/>
<organism evidence="1 2">
    <name type="scientific">Panagrolaimus sp. PS1159</name>
    <dbReference type="NCBI Taxonomy" id="55785"/>
    <lineage>
        <taxon>Eukaryota</taxon>
        <taxon>Metazoa</taxon>
        <taxon>Ecdysozoa</taxon>
        <taxon>Nematoda</taxon>
        <taxon>Chromadorea</taxon>
        <taxon>Rhabditida</taxon>
        <taxon>Tylenchina</taxon>
        <taxon>Panagrolaimomorpha</taxon>
        <taxon>Panagrolaimoidea</taxon>
        <taxon>Panagrolaimidae</taxon>
        <taxon>Panagrolaimus</taxon>
    </lineage>
</organism>
<dbReference type="Proteomes" id="UP000887580">
    <property type="component" value="Unplaced"/>
</dbReference>
<protein>
    <submittedName>
        <fullName evidence="2">Uncharacterized protein</fullName>
    </submittedName>
</protein>